<name>A0AAV0RWU3_9ROSI</name>
<feature type="compositionally biased region" description="Basic residues" evidence="1">
    <location>
        <begin position="179"/>
        <end position="203"/>
    </location>
</feature>
<accession>A0AAV0RWU3</accession>
<keyword evidence="3" id="KW-1185">Reference proteome</keyword>
<dbReference type="EMBL" id="CAMGYJ010000011">
    <property type="protein sequence ID" value="CAI0625202.1"/>
    <property type="molecule type" value="Genomic_DNA"/>
</dbReference>
<reference evidence="2" key="1">
    <citation type="submission" date="2022-08" db="EMBL/GenBank/DDBJ databases">
        <authorList>
            <person name="Gutierrez-Valencia J."/>
        </authorList>
    </citation>
    <scope>NUCLEOTIDE SEQUENCE</scope>
</reference>
<evidence type="ECO:0000313" key="2">
    <source>
        <dbReference type="EMBL" id="CAI0625202.1"/>
    </source>
</evidence>
<evidence type="ECO:0000313" key="3">
    <source>
        <dbReference type="Proteomes" id="UP001154282"/>
    </source>
</evidence>
<evidence type="ECO:0000256" key="1">
    <source>
        <dbReference type="SAM" id="MobiDB-lite"/>
    </source>
</evidence>
<dbReference type="AlphaFoldDB" id="A0AAV0RWU3"/>
<protein>
    <submittedName>
        <fullName evidence="2">Uncharacterized protein</fullName>
    </submittedName>
</protein>
<feature type="region of interest" description="Disordered" evidence="1">
    <location>
        <begin position="108"/>
        <end position="203"/>
    </location>
</feature>
<feature type="compositionally biased region" description="Polar residues" evidence="1">
    <location>
        <begin position="143"/>
        <end position="156"/>
    </location>
</feature>
<sequence>MPYLLDLHLFLSKPIRPALPEEELVQDMDKVMREVDQTLANKEFLVLPKQTILEAEGEAGKAKTVRNSLNENVSELIWSADKYREWCKGDGHKDRDIQEIERQIAQKSLIQRGSHGDGNAEESTSISGDNNDRQWGKNGKFNGRNNSSRSVPNANLHSEIKDLDQVRKARQKKADQISHLKRKGSARGKKFGGKNGNRGKGRR</sequence>
<comment type="caution">
    <text evidence="2">The sequence shown here is derived from an EMBL/GenBank/DDBJ whole genome shotgun (WGS) entry which is preliminary data.</text>
</comment>
<dbReference type="Proteomes" id="UP001154282">
    <property type="component" value="Unassembled WGS sequence"/>
</dbReference>
<proteinExistence type="predicted"/>
<feature type="compositionally biased region" description="Basic and acidic residues" evidence="1">
    <location>
        <begin position="158"/>
        <end position="178"/>
    </location>
</feature>
<gene>
    <name evidence="2" type="ORF">LITE_LOCUS50379</name>
</gene>
<organism evidence="2 3">
    <name type="scientific">Linum tenue</name>
    <dbReference type="NCBI Taxonomy" id="586396"/>
    <lineage>
        <taxon>Eukaryota</taxon>
        <taxon>Viridiplantae</taxon>
        <taxon>Streptophyta</taxon>
        <taxon>Embryophyta</taxon>
        <taxon>Tracheophyta</taxon>
        <taxon>Spermatophyta</taxon>
        <taxon>Magnoliopsida</taxon>
        <taxon>eudicotyledons</taxon>
        <taxon>Gunneridae</taxon>
        <taxon>Pentapetalae</taxon>
        <taxon>rosids</taxon>
        <taxon>fabids</taxon>
        <taxon>Malpighiales</taxon>
        <taxon>Linaceae</taxon>
        <taxon>Linum</taxon>
    </lineage>
</organism>